<dbReference type="GeneID" id="119740927"/>
<feature type="compositionally biased region" description="Polar residues" evidence="2">
    <location>
        <begin position="162"/>
        <end position="194"/>
    </location>
</feature>
<feature type="compositionally biased region" description="Low complexity" evidence="2">
    <location>
        <begin position="138"/>
        <end position="161"/>
    </location>
</feature>
<dbReference type="OrthoDB" id="10049167at2759"/>
<proteinExistence type="predicted"/>
<accession>A0A914B8N6</accession>
<dbReference type="EnsemblMetazoa" id="XM_038216416.1">
    <property type="protein sequence ID" value="XP_038072344.1"/>
    <property type="gene ID" value="LOC119740927"/>
</dbReference>
<reference evidence="3" key="1">
    <citation type="submission" date="2022-11" db="UniProtKB">
        <authorList>
            <consortium name="EnsemblMetazoa"/>
        </authorList>
    </citation>
    <scope>IDENTIFICATION</scope>
</reference>
<feature type="compositionally biased region" description="Polar residues" evidence="2">
    <location>
        <begin position="109"/>
        <end position="122"/>
    </location>
</feature>
<dbReference type="AlphaFoldDB" id="A0A914B8N6"/>
<feature type="compositionally biased region" description="Polar residues" evidence="2">
    <location>
        <begin position="225"/>
        <end position="250"/>
    </location>
</feature>
<dbReference type="Proteomes" id="UP000887568">
    <property type="component" value="Unplaced"/>
</dbReference>
<organism evidence="3 4">
    <name type="scientific">Patiria miniata</name>
    <name type="common">Bat star</name>
    <name type="synonym">Asterina miniata</name>
    <dbReference type="NCBI Taxonomy" id="46514"/>
    <lineage>
        <taxon>Eukaryota</taxon>
        <taxon>Metazoa</taxon>
        <taxon>Echinodermata</taxon>
        <taxon>Eleutherozoa</taxon>
        <taxon>Asterozoa</taxon>
        <taxon>Asteroidea</taxon>
        <taxon>Valvatacea</taxon>
        <taxon>Valvatida</taxon>
        <taxon>Asterinidae</taxon>
        <taxon>Patiria</taxon>
    </lineage>
</organism>
<name>A0A914B8N6_PATMI</name>
<keyword evidence="4" id="KW-1185">Reference proteome</keyword>
<evidence type="ECO:0000256" key="2">
    <source>
        <dbReference type="SAM" id="MobiDB-lite"/>
    </source>
</evidence>
<dbReference type="RefSeq" id="XP_038072344.1">
    <property type="nucleotide sequence ID" value="XM_038216416.1"/>
</dbReference>
<dbReference type="OMA" id="ENCFSRV"/>
<sequence length="535" mass="58447">MATENELPGQGIPRIVFPIMGYTSAGSVTMSNISSSAPNLSVGHPGQLIAQSVPSHAGPMISPGPYTNQSESGISPQHRGAPFGPFTAPVMSQPYPYTSISGLYPNPSQPNVSPFQPNTSSIKPLGLVHPPPAHQVANPPQTNTSSSQQVPVTSTPPVNTSLQGNGTHPPSTNTVSNPNMGTSGRNTPGASNCSDHPEAKDTQSTCTSTPPVTSGPPFSIIASAPSVSGTNPKSKPKTAGTSSMSSSNPSLDEFTVTKPINERQNFTNEVARQLFDEEYKKFSGVNEFKAYVSEQQRWRWDIHNNVTTLETRVKNLISNKNSGVAQNVARYKTIPTNAKSEDVKRCEATVVTMDAMVNRVATSRTELLHRKGNLLSRNLNAEPCNNEFKFLENCFSRVDLMYTTLITNRACINQTLSHLRQNFSQESAAAAEVRRLKRRRKENLRKKRKRKEQTLEKRACEILLKITQNGVLERVWSNPEGQRVSANELLHNQLDALKSVNDIEALQLIISRGYLDPSAVEVVSRKMILLQNGVK</sequence>
<feature type="region of interest" description="Disordered" evidence="2">
    <location>
        <begin position="108"/>
        <end position="252"/>
    </location>
</feature>
<feature type="compositionally biased region" description="Polar residues" evidence="2">
    <location>
        <begin position="202"/>
        <end position="212"/>
    </location>
</feature>
<evidence type="ECO:0000313" key="3">
    <source>
        <dbReference type="EnsemblMetazoa" id="XP_038072344.1"/>
    </source>
</evidence>
<feature type="coiled-coil region" evidence="1">
    <location>
        <begin position="434"/>
        <end position="461"/>
    </location>
</feature>
<evidence type="ECO:0000313" key="4">
    <source>
        <dbReference type="Proteomes" id="UP000887568"/>
    </source>
</evidence>
<evidence type="ECO:0000256" key="1">
    <source>
        <dbReference type="SAM" id="Coils"/>
    </source>
</evidence>
<protein>
    <submittedName>
        <fullName evidence="3">Uncharacterized protein</fullName>
    </submittedName>
</protein>
<keyword evidence="1" id="KW-0175">Coiled coil</keyword>